<evidence type="ECO:0000256" key="12">
    <source>
        <dbReference type="ARBA" id="ARBA00023288"/>
    </source>
</evidence>
<evidence type="ECO:0000313" key="24">
    <source>
        <dbReference type="Proteomes" id="UP000001074"/>
    </source>
</evidence>
<dbReference type="InParanoid" id="G1Q7I7"/>
<evidence type="ECO:0000256" key="19">
    <source>
        <dbReference type="PROSITE-ProRule" id="PRU10141"/>
    </source>
</evidence>
<keyword evidence="10 19" id="KW-0067">ATP-binding</keyword>
<keyword evidence="12" id="KW-0449">Lipoprotein</keyword>
<evidence type="ECO:0000313" key="23">
    <source>
        <dbReference type="Ensembl" id="ENSMLUP00000019670.1"/>
    </source>
</evidence>
<dbReference type="GO" id="GO:0050254">
    <property type="term" value="F:rhodopsin kinase activity"/>
    <property type="evidence" value="ECO:0007669"/>
    <property type="project" value="UniProtKB-EC"/>
</dbReference>
<dbReference type="InterPro" id="IPR008271">
    <property type="entry name" value="Ser/Thr_kinase_AS"/>
</dbReference>
<evidence type="ECO:0000256" key="16">
    <source>
        <dbReference type="ARBA" id="ARBA00048717"/>
    </source>
</evidence>
<dbReference type="InterPro" id="IPR017441">
    <property type="entry name" value="Protein_kinase_ATP_BS"/>
</dbReference>
<dbReference type="GO" id="GO:0005737">
    <property type="term" value="C:cytoplasm"/>
    <property type="evidence" value="ECO:0007669"/>
    <property type="project" value="TreeGrafter"/>
</dbReference>
<sequence length="547" mass="61346">MVDMGGLDNLMANTAYLQARKTWEGDSRELQRRRRSLALPGPQSCAPLRQALPPDFHSLCEQQPIGRRLFRDFLATVPRYRETVAFLEQVQSWELAEGPAKGSSLQALVAAAGGPAPGTHRLPQPGSEHQPLLRTSGAALVALALAEAMAFLQGQPFRDFLASPFYDQFLRWKVFEMQPVSDKYFTEFRVLGKGGFGEVCAVQVKNTGKMYACKKLDKKRLKKKNGEKMALLEKEILERIRSPFIVSLAYAFESKSHLCLVMSLMNGGDLKFHIYSVGTRGLAMSRVVFYSAQMTCGLLHLHSLGIVYRDLKPENVLLDDVGNCRLSDLGLAMQIQDGRPVTQKAGTNGYMAPEILMEKVSYSYPVDWFAMGCSIYEMVAGRTPFKDYKEKISKEDLKQRTLKEEVTFQHDNFTEEAKDICRLFLAKKPEQRLGSRTNTYDVARFVNIVKISFEESREGMASPEGIPSTCMVFSNKIKGEGHFSEVRGIEFDDKDKKFFQRFATGAVPIAWQEEIIETGLFKELNDPNRLAGCGEGNSSKSAVCLLL</sequence>
<organism evidence="23 24">
    <name type="scientific">Myotis lucifugus</name>
    <name type="common">Little brown bat</name>
    <dbReference type="NCBI Taxonomy" id="59463"/>
    <lineage>
        <taxon>Eukaryota</taxon>
        <taxon>Metazoa</taxon>
        <taxon>Chordata</taxon>
        <taxon>Craniata</taxon>
        <taxon>Vertebrata</taxon>
        <taxon>Euteleostomi</taxon>
        <taxon>Mammalia</taxon>
        <taxon>Eutheria</taxon>
        <taxon>Laurasiatheria</taxon>
        <taxon>Chiroptera</taxon>
        <taxon>Yangochiroptera</taxon>
        <taxon>Vespertilionidae</taxon>
        <taxon>Myotis</taxon>
    </lineage>
</organism>
<keyword evidence="9 20" id="KW-0418">Kinase</keyword>
<evidence type="ECO:0000256" key="20">
    <source>
        <dbReference type="RuleBase" id="RU000308"/>
    </source>
</evidence>
<dbReference type="GO" id="GO:0007165">
    <property type="term" value="P:signal transduction"/>
    <property type="evidence" value="ECO:0007669"/>
    <property type="project" value="InterPro"/>
</dbReference>
<reference evidence="23 24" key="1">
    <citation type="journal article" date="2011" name="Nature">
        <title>A high-resolution map of human evolutionary constraint using 29 mammals.</title>
        <authorList>
            <person name="Lindblad-Toh K."/>
            <person name="Garber M."/>
            <person name="Zuk O."/>
            <person name="Lin M.F."/>
            <person name="Parker B.J."/>
            <person name="Washietl S."/>
            <person name="Kheradpour P."/>
            <person name="Ernst J."/>
            <person name="Jordan G."/>
            <person name="Mauceli E."/>
            <person name="Ward L.D."/>
            <person name="Lowe C.B."/>
            <person name="Holloway A.K."/>
            <person name="Clamp M."/>
            <person name="Gnerre S."/>
            <person name="Alfoldi J."/>
            <person name="Beal K."/>
            <person name="Chang J."/>
            <person name="Clawson H."/>
            <person name="Cuff J."/>
            <person name="Di Palma F."/>
            <person name="Fitzgerald S."/>
            <person name="Flicek P."/>
            <person name="Guttman M."/>
            <person name="Hubisz M.J."/>
            <person name="Jaffe D.B."/>
            <person name="Jungreis I."/>
            <person name="Kent W.J."/>
            <person name="Kostka D."/>
            <person name="Lara M."/>
            <person name="Martins A.L."/>
            <person name="Massingham T."/>
            <person name="Moltke I."/>
            <person name="Raney B.J."/>
            <person name="Rasmussen M.D."/>
            <person name="Robinson J."/>
            <person name="Stark A."/>
            <person name="Vilella A.J."/>
            <person name="Wen J."/>
            <person name="Xie X."/>
            <person name="Zody M.C."/>
            <person name="Baldwin J."/>
            <person name="Bloom T."/>
            <person name="Chin C.W."/>
            <person name="Heiman D."/>
            <person name="Nicol R."/>
            <person name="Nusbaum C."/>
            <person name="Young S."/>
            <person name="Wilkinson J."/>
            <person name="Worley K.C."/>
            <person name="Kovar C.L."/>
            <person name="Muzny D.M."/>
            <person name="Gibbs R.A."/>
            <person name="Cree A."/>
            <person name="Dihn H.H."/>
            <person name="Fowler G."/>
            <person name="Jhangiani S."/>
            <person name="Joshi V."/>
            <person name="Lee S."/>
            <person name="Lewis L.R."/>
            <person name="Nazareth L.V."/>
            <person name="Okwuonu G."/>
            <person name="Santibanez J."/>
            <person name="Warren W.C."/>
            <person name="Mardis E.R."/>
            <person name="Weinstock G.M."/>
            <person name="Wilson R.K."/>
            <person name="Delehaunty K."/>
            <person name="Dooling D."/>
            <person name="Fronik C."/>
            <person name="Fulton L."/>
            <person name="Fulton B."/>
            <person name="Graves T."/>
            <person name="Minx P."/>
            <person name="Sodergren E."/>
            <person name="Birney E."/>
            <person name="Margulies E.H."/>
            <person name="Herrero J."/>
            <person name="Green E.D."/>
            <person name="Haussler D."/>
            <person name="Siepel A."/>
            <person name="Goldman N."/>
            <person name="Pollard K.S."/>
            <person name="Pedersen J.S."/>
            <person name="Lander E.S."/>
            <person name="Kellis M."/>
        </authorList>
    </citation>
    <scope>NUCLEOTIDE SEQUENCE [LARGE SCALE GENOMIC DNA]</scope>
</reference>
<dbReference type="GO" id="GO:0016020">
    <property type="term" value="C:membrane"/>
    <property type="evidence" value="ECO:0007669"/>
    <property type="project" value="UniProtKB-SubCell"/>
</dbReference>
<evidence type="ECO:0000256" key="5">
    <source>
        <dbReference type="ARBA" id="ARBA00022553"/>
    </source>
</evidence>
<comment type="catalytic activity">
    <reaction evidence="16">
        <text>L-threonyl-[rhodopsin] + ATP = O-phospho-L-threonyl-[rhodopsin] + ADP + H(+)</text>
        <dbReference type="Rhea" id="RHEA:56552"/>
        <dbReference type="Rhea" id="RHEA-COMP:14596"/>
        <dbReference type="Rhea" id="RHEA-COMP:14597"/>
        <dbReference type="ChEBI" id="CHEBI:15378"/>
        <dbReference type="ChEBI" id="CHEBI:30013"/>
        <dbReference type="ChEBI" id="CHEBI:30616"/>
        <dbReference type="ChEBI" id="CHEBI:61977"/>
        <dbReference type="ChEBI" id="CHEBI:456216"/>
        <dbReference type="EC" id="2.7.11.14"/>
    </reaction>
</comment>
<dbReference type="Pfam" id="PF00615">
    <property type="entry name" value="RGS"/>
    <property type="match status" value="1"/>
</dbReference>
<evidence type="ECO:0000256" key="3">
    <source>
        <dbReference type="ARBA" id="ARBA00022481"/>
    </source>
</evidence>
<name>G1Q7I7_MYOLU</name>
<evidence type="ECO:0000259" key="21">
    <source>
        <dbReference type="PROSITE" id="PS50011"/>
    </source>
</evidence>
<dbReference type="PROSITE" id="PS50011">
    <property type="entry name" value="PROTEIN_KINASE_DOM"/>
    <property type="match status" value="1"/>
</dbReference>
<dbReference type="HOGENOM" id="CLU_000288_63_41_1"/>
<accession>G1Q7I7</accession>
<evidence type="ECO:0000256" key="17">
    <source>
        <dbReference type="ARBA" id="ARBA00049249"/>
    </source>
</evidence>
<dbReference type="eggNOG" id="KOG0986">
    <property type="taxonomic scope" value="Eukaryota"/>
</dbReference>
<dbReference type="PANTHER" id="PTHR24355">
    <property type="entry name" value="G PROTEIN-COUPLED RECEPTOR KINASE/RIBOSOMAL PROTEIN S6 KINASE"/>
    <property type="match status" value="1"/>
</dbReference>
<dbReference type="SUPFAM" id="SSF48097">
    <property type="entry name" value="Regulator of G-protein signaling, RGS"/>
    <property type="match status" value="1"/>
</dbReference>
<keyword evidence="8 19" id="KW-0547">Nucleotide-binding</keyword>
<dbReference type="PROSITE" id="PS00108">
    <property type="entry name" value="PROTEIN_KINASE_ST"/>
    <property type="match status" value="1"/>
</dbReference>
<evidence type="ECO:0000256" key="1">
    <source>
        <dbReference type="ARBA" id="ARBA00004635"/>
    </source>
</evidence>
<keyword evidence="24" id="KW-1185">Reference proteome</keyword>
<dbReference type="GO" id="GO:0007601">
    <property type="term" value="P:visual perception"/>
    <property type="evidence" value="ECO:0007669"/>
    <property type="project" value="UniProtKB-KW"/>
</dbReference>
<comment type="similarity">
    <text evidence="2 20">Belongs to the protein kinase superfamily. AGC Ser/Thr protein kinase family. GPRK subfamily.</text>
</comment>
<dbReference type="Pfam" id="PF00069">
    <property type="entry name" value="Pkinase"/>
    <property type="match status" value="1"/>
</dbReference>
<keyword evidence="4 20" id="KW-0723">Serine/threonine-protein kinase</keyword>
<comment type="subcellular location">
    <subcellularLocation>
        <location evidence="1">Membrane</location>
        <topology evidence="1">Lipid-anchor</topology>
    </subcellularLocation>
</comment>
<dbReference type="AlphaFoldDB" id="G1Q7I7"/>
<evidence type="ECO:0000259" key="22">
    <source>
        <dbReference type="PROSITE" id="PS50132"/>
    </source>
</evidence>
<dbReference type="InterPro" id="IPR016137">
    <property type="entry name" value="RGS"/>
</dbReference>
<evidence type="ECO:0000256" key="10">
    <source>
        <dbReference type="ARBA" id="ARBA00022840"/>
    </source>
</evidence>
<dbReference type="FunCoup" id="G1Q7I7">
    <property type="interactions" value="181"/>
</dbReference>
<reference evidence="23" key="2">
    <citation type="submission" date="2025-08" db="UniProtKB">
        <authorList>
            <consortium name="Ensembl"/>
        </authorList>
    </citation>
    <scope>IDENTIFICATION</scope>
</reference>
<dbReference type="PRINTS" id="PR00717">
    <property type="entry name" value="GPCRKINASE"/>
</dbReference>
<evidence type="ECO:0000256" key="18">
    <source>
        <dbReference type="PIRSR" id="PIRSR600239-51"/>
    </source>
</evidence>
<keyword evidence="14" id="KW-0844">Vision</keyword>
<gene>
    <name evidence="23" type="primary">GRK7</name>
</gene>
<evidence type="ECO:0000256" key="11">
    <source>
        <dbReference type="ARBA" id="ARBA00023136"/>
    </source>
</evidence>
<dbReference type="GO" id="GO:0005524">
    <property type="term" value="F:ATP binding"/>
    <property type="evidence" value="ECO:0007669"/>
    <property type="project" value="UniProtKB-UniRule"/>
</dbReference>
<evidence type="ECO:0000256" key="14">
    <source>
        <dbReference type="ARBA" id="ARBA00023305"/>
    </source>
</evidence>
<keyword evidence="13" id="KW-0636">Prenylation</keyword>
<dbReference type="Ensembl" id="ENSMLUT00000027158.1">
    <property type="protein sequence ID" value="ENSMLUP00000019670.1"/>
    <property type="gene ID" value="ENSMLUG00000030484.1"/>
</dbReference>
<dbReference type="OMA" id="YFTEFRV"/>
<dbReference type="Gene3D" id="1.10.167.10">
    <property type="entry name" value="Regulator of G-protein Signalling 4, domain 2"/>
    <property type="match status" value="1"/>
</dbReference>
<dbReference type="EMBL" id="AAPE02006232">
    <property type="status" value="NOT_ANNOTATED_CDS"/>
    <property type="molecule type" value="Genomic_DNA"/>
</dbReference>
<feature type="domain" description="Protein kinase" evidence="21">
    <location>
        <begin position="185"/>
        <end position="446"/>
    </location>
</feature>
<protein>
    <recommendedName>
        <fullName evidence="20">G protein-coupled receptor kinase</fullName>
        <ecNumber evidence="20">2.7.11.-</ecNumber>
    </recommendedName>
</protein>
<evidence type="ECO:0000256" key="7">
    <source>
        <dbReference type="ARBA" id="ARBA00022679"/>
    </source>
</evidence>
<dbReference type="InterPro" id="IPR000719">
    <property type="entry name" value="Prot_kinase_dom"/>
</dbReference>
<keyword evidence="7 20" id="KW-0808">Transferase</keyword>
<feature type="domain" description="RGS" evidence="22">
    <location>
        <begin position="62"/>
        <end position="170"/>
    </location>
</feature>
<dbReference type="SUPFAM" id="SSF56112">
    <property type="entry name" value="Protein kinase-like (PK-like)"/>
    <property type="match status" value="1"/>
</dbReference>
<dbReference type="SMART" id="SM00315">
    <property type="entry name" value="RGS"/>
    <property type="match status" value="1"/>
</dbReference>
<dbReference type="PANTHER" id="PTHR24355:SF12">
    <property type="entry name" value="RHODOPSIN KINASE GRK7"/>
    <property type="match status" value="1"/>
</dbReference>
<dbReference type="InterPro" id="IPR044926">
    <property type="entry name" value="RGS_subdomain_2"/>
</dbReference>
<dbReference type="STRING" id="59463.ENSMLUP00000019670"/>
<evidence type="ECO:0000256" key="8">
    <source>
        <dbReference type="ARBA" id="ARBA00022741"/>
    </source>
</evidence>
<dbReference type="GeneTree" id="ENSGT00940000160511"/>
<feature type="active site" description="Proton acceptor" evidence="18">
    <location>
        <position position="310"/>
    </location>
</feature>
<evidence type="ECO:0000256" key="13">
    <source>
        <dbReference type="ARBA" id="ARBA00023289"/>
    </source>
</evidence>
<proteinExistence type="inferred from homology"/>
<evidence type="ECO:0000256" key="4">
    <source>
        <dbReference type="ARBA" id="ARBA00022527"/>
    </source>
</evidence>
<comment type="function">
    <text evidence="15">Retina-specific kinase involved in the shutoff of the photoresponse and adaptation to changing light conditions via cone opsin phosphorylation, including rhodopsin (RHO).</text>
</comment>
<evidence type="ECO:0000256" key="6">
    <source>
        <dbReference type="ARBA" id="ARBA00022606"/>
    </source>
</evidence>
<dbReference type="PROSITE" id="PS50132">
    <property type="entry name" value="RGS"/>
    <property type="match status" value="1"/>
</dbReference>
<evidence type="ECO:0000256" key="9">
    <source>
        <dbReference type="ARBA" id="ARBA00022777"/>
    </source>
</evidence>
<dbReference type="Gene3D" id="3.30.200.20">
    <property type="entry name" value="Phosphorylase Kinase, domain 1"/>
    <property type="match status" value="1"/>
</dbReference>
<feature type="binding site" evidence="19">
    <location>
        <position position="214"/>
    </location>
    <ligand>
        <name>ATP</name>
        <dbReference type="ChEBI" id="CHEBI:30616"/>
    </ligand>
</feature>
<dbReference type="InterPro" id="IPR000239">
    <property type="entry name" value="GPCR_kinase"/>
</dbReference>
<keyword evidence="3" id="KW-0488">Methylation</keyword>
<comment type="catalytic activity">
    <reaction evidence="17">
        <text>L-seryl-[rhodopsin] + ATP = O-phospho-L-seryl-[rhodopsin] + ADP + H(+)</text>
        <dbReference type="Rhea" id="RHEA:23356"/>
        <dbReference type="Rhea" id="RHEA-COMP:14594"/>
        <dbReference type="Rhea" id="RHEA-COMP:14595"/>
        <dbReference type="ChEBI" id="CHEBI:15378"/>
        <dbReference type="ChEBI" id="CHEBI:29999"/>
        <dbReference type="ChEBI" id="CHEBI:30616"/>
        <dbReference type="ChEBI" id="CHEBI:83421"/>
        <dbReference type="ChEBI" id="CHEBI:456216"/>
        <dbReference type="EC" id="2.7.11.14"/>
    </reaction>
</comment>
<dbReference type="InterPro" id="IPR011009">
    <property type="entry name" value="Kinase-like_dom_sf"/>
</dbReference>
<dbReference type="GO" id="GO:0009966">
    <property type="term" value="P:regulation of signal transduction"/>
    <property type="evidence" value="ECO:0007669"/>
    <property type="project" value="TreeGrafter"/>
</dbReference>
<dbReference type="SMART" id="SM00220">
    <property type="entry name" value="S_TKc"/>
    <property type="match status" value="1"/>
</dbReference>
<dbReference type="InterPro" id="IPR036305">
    <property type="entry name" value="RGS_sf"/>
</dbReference>
<dbReference type="EC" id="2.7.11.-" evidence="20"/>
<reference evidence="23" key="3">
    <citation type="submission" date="2025-09" db="UniProtKB">
        <authorList>
            <consortium name="Ensembl"/>
        </authorList>
    </citation>
    <scope>IDENTIFICATION</scope>
</reference>
<dbReference type="Gene3D" id="1.10.510.10">
    <property type="entry name" value="Transferase(Phosphotransferase) domain 1"/>
    <property type="match status" value="1"/>
</dbReference>
<keyword evidence="6" id="KW-0716">Sensory transduction</keyword>
<dbReference type="Proteomes" id="UP000001074">
    <property type="component" value="Unassembled WGS sequence"/>
</dbReference>
<evidence type="ECO:0000256" key="2">
    <source>
        <dbReference type="ARBA" id="ARBA00009793"/>
    </source>
</evidence>
<evidence type="ECO:0000256" key="15">
    <source>
        <dbReference type="ARBA" id="ARBA00037736"/>
    </source>
</evidence>
<keyword evidence="11" id="KW-0472">Membrane</keyword>
<keyword evidence="5" id="KW-0597">Phosphoprotein</keyword>
<dbReference type="PROSITE" id="PS00107">
    <property type="entry name" value="PROTEIN_KINASE_ATP"/>
    <property type="match status" value="1"/>
</dbReference>
<dbReference type="FunFam" id="1.10.510.10:FF:000074">
    <property type="entry name" value="G protein-coupled receptor kinase"/>
    <property type="match status" value="1"/>
</dbReference>